<organism evidence="2 3">
    <name type="scientific">Arthrobacter liuii</name>
    <dbReference type="NCBI Taxonomy" id="1476996"/>
    <lineage>
        <taxon>Bacteria</taxon>
        <taxon>Bacillati</taxon>
        <taxon>Actinomycetota</taxon>
        <taxon>Actinomycetes</taxon>
        <taxon>Micrococcales</taxon>
        <taxon>Micrococcaceae</taxon>
        <taxon>Arthrobacter</taxon>
    </lineage>
</organism>
<sequence>MTFELRTYNAAAGKMGALLERFRTHTTRLFPVHGIQAIGYWISDEDPDTLIYLVRHEGDPESNWEGFKTDPRWVAARAASVANGELTDNISSLYLTATDFSPLGPAQ</sequence>
<dbReference type="RefSeq" id="WP_188572935.1">
    <property type="nucleotide sequence ID" value="NZ_BMFW01000024.1"/>
</dbReference>
<keyword evidence="3" id="KW-1185">Reference proteome</keyword>
<reference evidence="3" key="1">
    <citation type="journal article" date="2019" name="Int. J. Syst. Evol. Microbiol.">
        <title>The Global Catalogue of Microorganisms (GCM) 10K type strain sequencing project: providing services to taxonomists for standard genome sequencing and annotation.</title>
        <authorList>
            <consortium name="The Broad Institute Genomics Platform"/>
            <consortium name="The Broad Institute Genome Sequencing Center for Infectious Disease"/>
            <person name="Wu L."/>
            <person name="Ma J."/>
        </authorList>
    </citation>
    <scope>NUCLEOTIDE SEQUENCE [LARGE SCALE GENOMIC DNA]</scope>
    <source>
        <strain evidence="3">CGMCC 1.12778</strain>
    </source>
</reference>
<evidence type="ECO:0000259" key="1">
    <source>
        <dbReference type="Pfam" id="PF07978"/>
    </source>
</evidence>
<proteinExistence type="predicted"/>
<dbReference type="EMBL" id="BMFW01000024">
    <property type="protein sequence ID" value="GGI00010.1"/>
    <property type="molecule type" value="Genomic_DNA"/>
</dbReference>
<evidence type="ECO:0000313" key="2">
    <source>
        <dbReference type="EMBL" id="GGI00010.1"/>
    </source>
</evidence>
<gene>
    <name evidence="2" type="ORF">GCM10007170_36170</name>
</gene>
<dbReference type="InterPro" id="IPR011008">
    <property type="entry name" value="Dimeric_a/b-barrel"/>
</dbReference>
<dbReference type="InterPro" id="IPR012577">
    <property type="entry name" value="NIPSNAP"/>
</dbReference>
<dbReference type="Proteomes" id="UP000643279">
    <property type="component" value="Unassembled WGS sequence"/>
</dbReference>
<name>A0ABQ2AZS6_9MICC</name>
<dbReference type="Pfam" id="PF07978">
    <property type="entry name" value="NIPSNAP"/>
    <property type="match status" value="1"/>
</dbReference>
<dbReference type="Gene3D" id="3.30.70.100">
    <property type="match status" value="1"/>
</dbReference>
<feature type="domain" description="NIPSNAP" evidence="1">
    <location>
        <begin position="3"/>
        <end position="102"/>
    </location>
</feature>
<accession>A0ABQ2AZS6</accession>
<evidence type="ECO:0000313" key="3">
    <source>
        <dbReference type="Proteomes" id="UP000643279"/>
    </source>
</evidence>
<dbReference type="SUPFAM" id="SSF54909">
    <property type="entry name" value="Dimeric alpha+beta barrel"/>
    <property type="match status" value="1"/>
</dbReference>
<protein>
    <recommendedName>
        <fullName evidence="1">NIPSNAP domain-containing protein</fullName>
    </recommendedName>
</protein>
<comment type="caution">
    <text evidence="2">The sequence shown here is derived from an EMBL/GenBank/DDBJ whole genome shotgun (WGS) entry which is preliminary data.</text>
</comment>